<dbReference type="InterPro" id="IPR009057">
    <property type="entry name" value="Homeodomain-like_sf"/>
</dbReference>
<accession>A0A7G9FN74</accession>
<evidence type="ECO:0000256" key="2">
    <source>
        <dbReference type="ARBA" id="ARBA00018672"/>
    </source>
</evidence>
<evidence type="ECO:0000313" key="14">
    <source>
        <dbReference type="EMBL" id="QNM00006.1"/>
    </source>
</evidence>
<sequence>MSRMRKVLIADDEVKVGQLVKRLIQWDRLGLTCIGLVTDGQTAYEKILSESPDIVITDIRMPVLTGLEMIQKASEQGVKCHFIVVSGYKYFDYAQKALKYGVEDYLLKPIDEDELNRQLQKIVAEEEQREDKQQQVDQIEKKLEDSKYLRHKEFLRQILSQKQENIDAANTEFGLQLENKCFRGLTFKLDRDIDVAENTQQMQFVLRKIMQKAEDAFSACTIDLIAAVQSNHSVQVLLNYFQTEQENIDNRITDFFNELSDYLENFQHYRITVGVSSEVESFEQISTAIEMSKEAAASRLFKGNGRRIEYCQEPHTLFSPKDFQNEYEEFAKAVETMQPDACQYQIHKCFRLASDKALFASEFYAMGLWLLRSTYDILEIADTFDVDVQQEVLENLSTVADLRDYVIRQVQQLIKESRSERENRERKPVLEAIAYMKEHFTEKITLEDVAATIGFNTNYFSELFKKETGENFSNYLLGIRMEKAKQMLRDTKIPVYEIGESVGYKDAKYFSQQFMKVVGVKPAEYRKLYY</sequence>
<keyword evidence="11" id="KW-0175">Coiled coil</keyword>
<evidence type="ECO:0000256" key="1">
    <source>
        <dbReference type="ARBA" id="ARBA00004496"/>
    </source>
</evidence>
<comment type="subcellular location">
    <subcellularLocation>
        <location evidence="1">Cytoplasm</location>
    </subcellularLocation>
</comment>
<evidence type="ECO:0000256" key="9">
    <source>
        <dbReference type="ARBA" id="ARBA00024867"/>
    </source>
</evidence>
<evidence type="ECO:0000259" key="13">
    <source>
        <dbReference type="PROSITE" id="PS50110"/>
    </source>
</evidence>
<dbReference type="GO" id="GO:0043565">
    <property type="term" value="F:sequence-specific DNA binding"/>
    <property type="evidence" value="ECO:0007669"/>
    <property type="project" value="InterPro"/>
</dbReference>
<dbReference type="PROSITE" id="PS50110">
    <property type="entry name" value="RESPONSE_REGULATORY"/>
    <property type="match status" value="1"/>
</dbReference>
<keyword evidence="15" id="KW-1185">Reference proteome</keyword>
<dbReference type="SUPFAM" id="SSF52172">
    <property type="entry name" value="CheY-like"/>
    <property type="match status" value="1"/>
</dbReference>
<feature type="modified residue" description="4-aspartylphosphate" evidence="10">
    <location>
        <position position="58"/>
    </location>
</feature>
<dbReference type="RefSeq" id="WP_118734924.1">
    <property type="nucleotide sequence ID" value="NZ_CP060632.1"/>
</dbReference>
<keyword evidence="3" id="KW-0963">Cytoplasm</keyword>
<dbReference type="InterPro" id="IPR001789">
    <property type="entry name" value="Sig_transdc_resp-reg_receiver"/>
</dbReference>
<dbReference type="GO" id="GO:0003700">
    <property type="term" value="F:DNA-binding transcription factor activity"/>
    <property type="evidence" value="ECO:0007669"/>
    <property type="project" value="InterPro"/>
</dbReference>
<comment type="function">
    <text evidence="9">May play the central regulatory role in sporulation. It may be an element of the effector pathway responsible for the activation of sporulation genes in response to nutritional stress. Spo0A may act in concert with spo0H (a sigma factor) to control the expression of some genes that are critical to the sporulation process.</text>
</comment>
<dbReference type="AlphaFoldDB" id="A0A7G9FN74"/>
<evidence type="ECO:0000256" key="7">
    <source>
        <dbReference type="ARBA" id="ARBA00023125"/>
    </source>
</evidence>
<dbReference type="PRINTS" id="PR00032">
    <property type="entry name" value="HTHARAC"/>
</dbReference>
<evidence type="ECO:0000256" key="3">
    <source>
        <dbReference type="ARBA" id="ARBA00022490"/>
    </source>
</evidence>
<dbReference type="KEGG" id="wcp:H9Q76_01445"/>
<dbReference type="PROSITE" id="PS01124">
    <property type="entry name" value="HTH_ARAC_FAMILY_2"/>
    <property type="match status" value="1"/>
</dbReference>
<dbReference type="SUPFAM" id="SSF46689">
    <property type="entry name" value="Homeodomain-like"/>
    <property type="match status" value="2"/>
</dbReference>
<evidence type="ECO:0000256" key="11">
    <source>
        <dbReference type="SAM" id="Coils"/>
    </source>
</evidence>
<dbReference type="PANTHER" id="PTHR42713:SF3">
    <property type="entry name" value="TRANSCRIPTIONAL REGULATORY PROTEIN HPTR"/>
    <property type="match status" value="1"/>
</dbReference>
<gene>
    <name evidence="14" type="ORF">H9Q76_01445</name>
</gene>
<proteinExistence type="predicted"/>
<dbReference type="InterPro" id="IPR018060">
    <property type="entry name" value="HTH_AraC"/>
</dbReference>
<reference evidence="14 15" key="1">
    <citation type="submission" date="2020-08" db="EMBL/GenBank/DDBJ databases">
        <authorList>
            <person name="Liu C."/>
            <person name="Sun Q."/>
        </authorList>
    </citation>
    <scope>NUCLEOTIDE SEQUENCE [LARGE SCALE GENOMIC DNA]</scope>
    <source>
        <strain evidence="14 15">NSJ-4</strain>
    </source>
</reference>
<keyword evidence="4 10" id="KW-0597">Phosphoprotein</keyword>
<name>A0A7G9FN74_9FIRM</name>
<evidence type="ECO:0000313" key="15">
    <source>
        <dbReference type="Proteomes" id="UP000515819"/>
    </source>
</evidence>
<keyword evidence="6" id="KW-0805">Transcription regulation</keyword>
<dbReference type="PANTHER" id="PTHR42713">
    <property type="entry name" value="HISTIDINE KINASE-RELATED"/>
    <property type="match status" value="1"/>
</dbReference>
<protein>
    <recommendedName>
        <fullName evidence="2">Stage 0 sporulation protein A homolog</fullName>
    </recommendedName>
</protein>
<dbReference type="Gene3D" id="1.10.10.60">
    <property type="entry name" value="Homeodomain-like"/>
    <property type="match status" value="2"/>
</dbReference>
<dbReference type="Proteomes" id="UP000515819">
    <property type="component" value="Chromosome"/>
</dbReference>
<evidence type="ECO:0000256" key="8">
    <source>
        <dbReference type="ARBA" id="ARBA00023163"/>
    </source>
</evidence>
<keyword evidence="8" id="KW-0804">Transcription</keyword>
<evidence type="ECO:0000256" key="6">
    <source>
        <dbReference type="ARBA" id="ARBA00023015"/>
    </source>
</evidence>
<feature type="domain" description="HTH araC/xylS-type" evidence="12">
    <location>
        <begin position="430"/>
        <end position="528"/>
    </location>
</feature>
<evidence type="ECO:0000256" key="5">
    <source>
        <dbReference type="ARBA" id="ARBA00023012"/>
    </source>
</evidence>
<dbReference type="GO" id="GO:0000160">
    <property type="term" value="P:phosphorelay signal transduction system"/>
    <property type="evidence" value="ECO:0007669"/>
    <property type="project" value="UniProtKB-KW"/>
</dbReference>
<dbReference type="SMART" id="SM00448">
    <property type="entry name" value="REC"/>
    <property type="match status" value="1"/>
</dbReference>
<evidence type="ECO:0000259" key="12">
    <source>
        <dbReference type="PROSITE" id="PS01124"/>
    </source>
</evidence>
<keyword evidence="7" id="KW-0238">DNA-binding</keyword>
<dbReference type="InterPro" id="IPR020449">
    <property type="entry name" value="Tscrpt_reg_AraC-type_HTH"/>
</dbReference>
<keyword evidence="5" id="KW-0902">Two-component regulatory system</keyword>
<dbReference type="EMBL" id="CP060632">
    <property type="protein sequence ID" value="QNM00006.1"/>
    <property type="molecule type" value="Genomic_DNA"/>
</dbReference>
<dbReference type="Gene3D" id="3.40.50.2300">
    <property type="match status" value="1"/>
</dbReference>
<feature type="domain" description="Response regulatory" evidence="13">
    <location>
        <begin position="6"/>
        <end position="123"/>
    </location>
</feature>
<evidence type="ECO:0000256" key="10">
    <source>
        <dbReference type="PROSITE-ProRule" id="PRU00169"/>
    </source>
</evidence>
<dbReference type="InterPro" id="IPR051552">
    <property type="entry name" value="HptR"/>
</dbReference>
<dbReference type="GO" id="GO:0005737">
    <property type="term" value="C:cytoplasm"/>
    <property type="evidence" value="ECO:0007669"/>
    <property type="project" value="UniProtKB-SubCell"/>
</dbReference>
<dbReference type="InterPro" id="IPR011006">
    <property type="entry name" value="CheY-like_superfamily"/>
</dbReference>
<feature type="coiled-coil region" evidence="11">
    <location>
        <begin position="112"/>
        <end position="172"/>
    </location>
</feature>
<dbReference type="SMART" id="SM00342">
    <property type="entry name" value="HTH_ARAC"/>
    <property type="match status" value="1"/>
</dbReference>
<evidence type="ECO:0000256" key="4">
    <source>
        <dbReference type="ARBA" id="ARBA00022553"/>
    </source>
</evidence>
<dbReference type="Pfam" id="PF12833">
    <property type="entry name" value="HTH_18"/>
    <property type="match status" value="1"/>
</dbReference>
<dbReference type="Pfam" id="PF00072">
    <property type="entry name" value="Response_reg"/>
    <property type="match status" value="1"/>
</dbReference>
<dbReference type="CDD" id="cd17536">
    <property type="entry name" value="REC_YesN-like"/>
    <property type="match status" value="1"/>
</dbReference>
<organism evidence="14 15">
    <name type="scientific">Wujia chipingensis</name>
    <dbReference type="NCBI Taxonomy" id="2763670"/>
    <lineage>
        <taxon>Bacteria</taxon>
        <taxon>Bacillati</taxon>
        <taxon>Bacillota</taxon>
        <taxon>Clostridia</taxon>
        <taxon>Lachnospirales</taxon>
        <taxon>Lachnospiraceae</taxon>
        <taxon>Wujia</taxon>
    </lineage>
</organism>